<evidence type="ECO:0000313" key="1">
    <source>
        <dbReference type="EMBL" id="KAK4201393.1"/>
    </source>
</evidence>
<evidence type="ECO:0000313" key="2">
    <source>
        <dbReference type="Proteomes" id="UP001303160"/>
    </source>
</evidence>
<sequence length="295" mass="34109">MQNLSSRIGPYSTRAKLHQWINDGHGVTAVTLYFVHRLTGILIDIRDTNAIIRVYLYHRRNFNLVIVRSRPHNIQIFDHLPIKLIFLVLRNLDIRSFFYFLSKYSLEGLQGLLRAGLTHYFTIVNLYRPLVTDKCLTYSGFKGFLFLFTAKRYCFDYLQSSAHYRVLPPSTFAKLTHISPSRLLHLSGPTLQTVPGTYNMMDTPARRPNLENAKLERGVSCKGCQVRLELLRGNSHRLARDRTFSTQGFLSHFTAYVEAQYIWAESEDGTRPVNEPKLTRRCGYFTRLGSDGLPR</sequence>
<keyword evidence="2" id="KW-1185">Reference proteome</keyword>
<proteinExistence type="predicted"/>
<name>A0AAN6XIG4_9PEZI</name>
<protein>
    <submittedName>
        <fullName evidence="1">Uncharacterized protein</fullName>
    </submittedName>
</protein>
<dbReference type="AlphaFoldDB" id="A0AAN6XIG4"/>
<organism evidence="1 2">
    <name type="scientific">Triangularia verruculosa</name>
    <dbReference type="NCBI Taxonomy" id="2587418"/>
    <lineage>
        <taxon>Eukaryota</taxon>
        <taxon>Fungi</taxon>
        <taxon>Dikarya</taxon>
        <taxon>Ascomycota</taxon>
        <taxon>Pezizomycotina</taxon>
        <taxon>Sordariomycetes</taxon>
        <taxon>Sordariomycetidae</taxon>
        <taxon>Sordariales</taxon>
        <taxon>Podosporaceae</taxon>
        <taxon>Triangularia</taxon>
    </lineage>
</organism>
<comment type="caution">
    <text evidence="1">The sequence shown here is derived from an EMBL/GenBank/DDBJ whole genome shotgun (WGS) entry which is preliminary data.</text>
</comment>
<dbReference type="EMBL" id="MU863908">
    <property type="protein sequence ID" value="KAK4201393.1"/>
    <property type="molecule type" value="Genomic_DNA"/>
</dbReference>
<reference evidence="1" key="1">
    <citation type="journal article" date="2023" name="Mol. Phylogenet. Evol.">
        <title>Genome-scale phylogeny and comparative genomics of the fungal order Sordariales.</title>
        <authorList>
            <person name="Hensen N."/>
            <person name="Bonometti L."/>
            <person name="Westerberg I."/>
            <person name="Brannstrom I.O."/>
            <person name="Guillou S."/>
            <person name="Cros-Aarteil S."/>
            <person name="Calhoun S."/>
            <person name="Haridas S."/>
            <person name="Kuo A."/>
            <person name="Mondo S."/>
            <person name="Pangilinan J."/>
            <person name="Riley R."/>
            <person name="LaButti K."/>
            <person name="Andreopoulos B."/>
            <person name="Lipzen A."/>
            <person name="Chen C."/>
            <person name="Yan M."/>
            <person name="Daum C."/>
            <person name="Ng V."/>
            <person name="Clum A."/>
            <person name="Steindorff A."/>
            <person name="Ohm R.A."/>
            <person name="Martin F."/>
            <person name="Silar P."/>
            <person name="Natvig D.O."/>
            <person name="Lalanne C."/>
            <person name="Gautier V."/>
            <person name="Ament-Velasquez S.L."/>
            <person name="Kruys A."/>
            <person name="Hutchinson M.I."/>
            <person name="Powell A.J."/>
            <person name="Barry K."/>
            <person name="Miller A.N."/>
            <person name="Grigoriev I.V."/>
            <person name="Debuchy R."/>
            <person name="Gladieux P."/>
            <person name="Hiltunen Thoren M."/>
            <person name="Johannesson H."/>
        </authorList>
    </citation>
    <scope>NUCLEOTIDE SEQUENCE</scope>
    <source>
        <strain evidence="1">CBS 315.58</strain>
    </source>
</reference>
<accession>A0AAN6XIG4</accession>
<reference evidence="1" key="2">
    <citation type="submission" date="2023-05" db="EMBL/GenBank/DDBJ databases">
        <authorList>
            <consortium name="Lawrence Berkeley National Laboratory"/>
            <person name="Steindorff A."/>
            <person name="Hensen N."/>
            <person name="Bonometti L."/>
            <person name="Westerberg I."/>
            <person name="Brannstrom I.O."/>
            <person name="Guillou S."/>
            <person name="Cros-Aarteil S."/>
            <person name="Calhoun S."/>
            <person name="Haridas S."/>
            <person name="Kuo A."/>
            <person name="Mondo S."/>
            <person name="Pangilinan J."/>
            <person name="Riley R."/>
            <person name="Labutti K."/>
            <person name="Andreopoulos B."/>
            <person name="Lipzen A."/>
            <person name="Chen C."/>
            <person name="Yanf M."/>
            <person name="Daum C."/>
            <person name="Ng V."/>
            <person name="Clum A."/>
            <person name="Ohm R."/>
            <person name="Martin F."/>
            <person name="Silar P."/>
            <person name="Natvig D."/>
            <person name="Lalanne C."/>
            <person name="Gautier V."/>
            <person name="Ament-Velasquez S.L."/>
            <person name="Kruys A."/>
            <person name="Hutchinson M.I."/>
            <person name="Powell A.J."/>
            <person name="Barry K."/>
            <person name="Miller A.N."/>
            <person name="Grigoriev I.V."/>
            <person name="Debuchy R."/>
            <person name="Gladieux P."/>
            <person name="Thoren M.H."/>
            <person name="Johannesson H."/>
        </authorList>
    </citation>
    <scope>NUCLEOTIDE SEQUENCE</scope>
    <source>
        <strain evidence="1">CBS 315.58</strain>
    </source>
</reference>
<gene>
    <name evidence="1" type="ORF">QBC40DRAFT_306036</name>
</gene>
<dbReference type="Proteomes" id="UP001303160">
    <property type="component" value="Unassembled WGS sequence"/>
</dbReference>